<organism evidence="1 2">
    <name type="scientific">Marinilactibacillus psychrotolerans</name>
    <dbReference type="NCBI Taxonomy" id="191770"/>
    <lineage>
        <taxon>Bacteria</taxon>
        <taxon>Bacillati</taxon>
        <taxon>Bacillota</taxon>
        <taxon>Bacilli</taxon>
        <taxon>Lactobacillales</taxon>
        <taxon>Carnobacteriaceae</taxon>
        <taxon>Marinilactibacillus</taxon>
    </lineage>
</organism>
<dbReference type="RefSeq" id="WP_138471662.1">
    <property type="nucleotide sequence ID" value="NZ_VBTE01000015.1"/>
</dbReference>
<sequence>MESLKAKGVKHGEALEVEYIGGKVFVNGDIDISYDVELFKKRPIAGTFYPGAETMLNVYNNLRNHFFDRQVKIEVEGELEEMPYEDDVIY</sequence>
<name>A0A5R9C424_9LACT</name>
<accession>A0A5R9C424</accession>
<gene>
    <name evidence="1" type="ORF">FEZ48_06210</name>
</gene>
<protein>
    <submittedName>
        <fullName evidence="1">Uncharacterized protein</fullName>
    </submittedName>
</protein>
<evidence type="ECO:0000313" key="1">
    <source>
        <dbReference type="EMBL" id="TLQ07572.1"/>
    </source>
</evidence>
<evidence type="ECO:0000313" key="2">
    <source>
        <dbReference type="Proteomes" id="UP000307201"/>
    </source>
</evidence>
<comment type="caution">
    <text evidence="1">The sequence shown here is derived from an EMBL/GenBank/DDBJ whole genome shotgun (WGS) entry which is preliminary data.</text>
</comment>
<reference evidence="1 2" key="1">
    <citation type="submission" date="2019-05" db="EMBL/GenBank/DDBJ databases">
        <title>The metagenome of a microbial culture collection derived from dairy environment covers the genomic content of the human microbiome.</title>
        <authorList>
            <person name="Roder T."/>
            <person name="Wuthrich D."/>
            <person name="Sattari Z."/>
            <person name="Von Ah U."/>
            <person name="Bar C."/>
            <person name="Ronchi F."/>
            <person name="Macpherson A.J."/>
            <person name="Ganal-Vonarburg S.C."/>
            <person name="Bruggmann R."/>
            <person name="Vergeres G."/>
        </authorList>
    </citation>
    <scope>NUCLEOTIDE SEQUENCE [LARGE SCALE GENOMIC DNA]</scope>
    <source>
        <strain evidence="1 2">FAM 24235</strain>
    </source>
</reference>
<dbReference type="EMBL" id="VBTE01000015">
    <property type="protein sequence ID" value="TLQ07572.1"/>
    <property type="molecule type" value="Genomic_DNA"/>
</dbReference>
<dbReference type="Proteomes" id="UP000307201">
    <property type="component" value="Unassembled WGS sequence"/>
</dbReference>
<dbReference type="AlphaFoldDB" id="A0A5R9C424"/>
<proteinExistence type="predicted"/>